<dbReference type="GO" id="GO:0004185">
    <property type="term" value="F:serine-type carboxypeptidase activity"/>
    <property type="evidence" value="ECO:0007669"/>
    <property type="project" value="InterPro"/>
</dbReference>
<reference evidence="8" key="1">
    <citation type="journal article" date="2017" name="Nat. Ecol. Evol.">
        <title>Genome expansion and lineage-specific genetic innovations in the forest pathogenic fungi Armillaria.</title>
        <authorList>
            <person name="Sipos G."/>
            <person name="Prasanna A.N."/>
            <person name="Walter M.C."/>
            <person name="O'Connor E."/>
            <person name="Balint B."/>
            <person name="Krizsan K."/>
            <person name="Kiss B."/>
            <person name="Hess J."/>
            <person name="Varga T."/>
            <person name="Slot J."/>
            <person name="Riley R."/>
            <person name="Boka B."/>
            <person name="Rigling D."/>
            <person name="Barry K."/>
            <person name="Lee J."/>
            <person name="Mihaltcheva S."/>
            <person name="LaButti K."/>
            <person name="Lipzen A."/>
            <person name="Waldron R."/>
            <person name="Moloney N.M."/>
            <person name="Sperisen C."/>
            <person name="Kredics L."/>
            <person name="Vagvoelgyi C."/>
            <person name="Patrignani A."/>
            <person name="Fitzpatrick D."/>
            <person name="Nagy I."/>
            <person name="Doyle S."/>
            <person name="Anderson J.B."/>
            <person name="Grigoriev I.V."/>
            <person name="Gueldener U."/>
            <person name="Muensterkoetter M."/>
            <person name="Nagy L.G."/>
        </authorList>
    </citation>
    <scope>NUCLEOTIDE SEQUENCE [LARGE SCALE GENOMIC DNA]</scope>
    <source>
        <strain evidence="8">C18/9</strain>
    </source>
</reference>
<keyword evidence="5" id="KW-0325">Glycoprotein</keyword>
<keyword evidence="6" id="KW-0812">Transmembrane</keyword>
<evidence type="ECO:0000313" key="8">
    <source>
        <dbReference type="Proteomes" id="UP000219338"/>
    </source>
</evidence>
<dbReference type="PRINTS" id="PR00724">
    <property type="entry name" value="CRBOXYPTASEC"/>
</dbReference>
<evidence type="ECO:0000313" key="7">
    <source>
        <dbReference type="EMBL" id="SJK99193.1"/>
    </source>
</evidence>
<dbReference type="SUPFAM" id="SSF53474">
    <property type="entry name" value="alpha/beta-Hydrolases"/>
    <property type="match status" value="1"/>
</dbReference>
<dbReference type="Gene3D" id="3.40.50.1820">
    <property type="entry name" value="alpha/beta hydrolase"/>
    <property type="match status" value="1"/>
</dbReference>
<dbReference type="Proteomes" id="UP000219338">
    <property type="component" value="Unassembled WGS sequence"/>
</dbReference>
<protein>
    <submittedName>
        <fullName evidence="7">Uncharacterized protein</fullName>
    </submittedName>
</protein>
<sequence length="202" mass="22642">MELGPCRVLDADEPKYRPESWNANATIFFLITLWALGSRMETWLEPQKMWVVILLLLLPFYFESFTQFKGRTLYMAGKSYGGPFFPLFASVVYDNNDLLRGSARPPINLKSIMIDSIAMVVSNFVMECTPASVPPILDISTCVAIKSMLSRSVNAMGITLKRVLIPCKSTSQSTSPFLTCARYIPPSRKTTSLLFLNTASKF</sequence>
<feature type="transmembrane region" description="Helical" evidence="6">
    <location>
        <begin position="21"/>
        <end position="37"/>
    </location>
</feature>
<gene>
    <name evidence="7" type="ORF">ARMOST_02483</name>
</gene>
<keyword evidence="2" id="KW-0121">Carboxypeptidase</keyword>
<evidence type="ECO:0000256" key="1">
    <source>
        <dbReference type="ARBA" id="ARBA00009431"/>
    </source>
</evidence>
<keyword evidence="8" id="KW-1185">Reference proteome</keyword>
<dbReference type="Pfam" id="PF00450">
    <property type="entry name" value="Peptidase_S10"/>
    <property type="match status" value="1"/>
</dbReference>
<accession>A0A284QS06</accession>
<keyword evidence="3" id="KW-0645">Protease</keyword>
<evidence type="ECO:0000256" key="3">
    <source>
        <dbReference type="ARBA" id="ARBA00022670"/>
    </source>
</evidence>
<organism evidence="7 8">
    <name type="scientific">Armillaria ostoyae</name>
    <name type="common">Armillaria root rot fungus</name>
    <dbReference type="NCBI Taxonomy" id="47428"/>
    <lineage>
        <taxon>Eukaryota</taxon>
        <taxon>Fungi</taxon>
        <taxon>Dikarya</taxon>
        <taxon>Basidiomycota</taxon>
        <taxon>Agaricomycotina</taxon>
        <taxon>Agaricomycetes</taxon>
        <taxon>Agaricomycetidae</taxon>
        <taxon>Agaricales</taxon>
        <taxon>Marasmiineae</taxon>
        <taxon>Physalacriaceae</taxon>
        <taxon>Armillaria</taxon>
    </lineage>
</organism>
<keyword evidence="6" id="KW-1133">Transmembrane helix</keyword>
<feature type="transmembrane region" description="Helical" evidence="6">
    <location>
        <begin position="49"/>
        <end position="68"/>
    </location>
</feature>
<keyword evidence="4" id="KW-0378">Hydrolase</keyword>
<dbReference type="GO" id="GO:0006508">
    <property type="term" value="P:proteolysis"/>
    <property type="evidence" value="ECO:0007669"/>
    <property type="project" value="UniProtKB-KW"/>
</dbReference>
<name>A0A284QS06_ARMOS</name>
<dbReference type="Gene3D" id="1.10.287.410">
    <property type="match status" value="1"/>
</dbReference>
<evidence type="ECO:0000256" key="2">
    <source>
        <dbReference type="ARBA" id="ARBA00022645"/>
    </source>
</evidence>
<dbReference type="AlphaFoldDB" id="A0A284QS06"/>
<proteinExistence type="inferred from homology"/>
<keyword evidence="6" id="KW-0472">Membrane</keyword>
<dbReference type="InterPro" id="IPR001563">
    <property type="entry name" value="Peptidase_S10"/>
</dbReference>
<evidence type="ECO:0000256" key="4">
    <source>
        <dbReference type="ARBA" id="ARBA00022801"/>
    </source>
</evidence>
<evidence type="ECO:0000256" key="5">
    <source>
        <dbReference type="ARBA" id="ARBA00023180"/>
    </source>
</evidence>
<dbReference type="EMBL" id="FUEG01000001">
    <property type="protein sequence ID" value="SJK99193.1"/>
    <property type="molecule type" value="Genomic_DNA"/>
</dbReference>
<evidence type="ECO:0000256" key="6">
    <source>
        <dbReference type="SAM" id="Phobius"/>
    </source>
</evidence>
<comment type="similarity">
    <text evidence="1">Belongs to the peptidase S10 family.</text>
</comment>
<dbReference type="InterPro" id="IPR029058">
    <property type="entry name" value="AB_hydrolase_fold"/>
</dbReference>
<dbReference type="OrthoDB" id="443318at2759"/>